<reference evidence="1 2" key="1">
    <citation type="journal article" date="2019" name="Commun. Biol.">
        <title>The bagworm genome reveals a unique fibroin gene that provides high tensile strength.</title>
        <authorList>
            <person name="Kono N."/>
            <person name="Nakamura H."/>
            <person name="Ohtoshi R."/>
            <person name="Tomita M."/>
            <person name="Numata K."/>
            <person name="Arakawa K."/>
        </authorList>
    </citation>
    <scope>NUCLEOTIDE SEQUENCE [LARGE SCALE GENOMIC DNA]</scope>
</reference>
<comment type="caution">
    <text evidence="1">The sequence shown here is derived from an EMBL/GenBank/DDBJ whole genome shotgun (WGS) entry which is preliminary data.</text>
</comment>
<dbReference type="AlphaFoldDB" id="A0A4C1XF79"/>
<gene>
    <name evidence="1" type="ORF">EVAR_21898_1</name>
</gene>
<evidence type="ECO:0000313" key="2">
    <source>
        <dbReference type="Proteomes" id="UP000299102"/>
    </source>
</evidence>
<accession>A0A4C1XF79</accession>
<proteinExistence type="predicted"/>
<name>A0A4C1XF79_EUMVA</name>
<dbReference type="EMBL" id="BGZK01000843">
    <property type="protein sequence ID" value="GBP62526.1"/>
    <property type="molecule type" value="Genomic_DNA"/>
</dbReference>
<organism evidence="1 2">
    <name type="scientific">Eumeta variegata</name>
    <name type="common">Bagworm moth</name>
    <name type="synonym">Eumeta japonica</name>
    <dbReference type="NCBI Taxonomy" id="151549"/>
    <lineage>
        <taxon>Eukaryota</taxon>
        <taxon>Metazoa</taxon>
        <taxon>Ecdysozoa</taxon>
        <taxon>Arthropoda</taxon>
        <taxon>Hexapoda</taxon>
        <taxon>Insecta</taxon>
        <taxon>Pterygota</taxon>
        <taxon>Neoptera</taxon>
        <taxon>Endopterygota</taxon>
        <taxon>Lepidoptera</taxon>
        <taxon>Glossata</taxon>
        <taxon>Ditrysia</taxon>
        <taxon>Tineoidea</taxon>
        <taxon>Psychidae</taxon>
        <taxon>Oiketicinae</taxon>
        <taxon>Eumeta</taxon>
    </lineage>
</organism>
<dbReference type="Proteomes" id="UP000299102">
    <property type="component" value="Unassembled WGS sequence"/>
</dbReference>
<sequence>MGDDRSSARDLGLRRGQAAGRWRRLGPGTVTITHLTPARFEAGDSFESLCARLVQHALLTNSQDVTVRQKVLCALHFCIGIIPKSSGDGHCVSQQALSEEDFRDEEVAVQDVNEEIDLRGLAVLNNLITTHFQ</sequence>
<protein>
    <submittedName>
        <fullName evidence="1">Uncharacterized protein</fullName>
    </submittedName>
</protein>
<dbReference type="OrthoDB" id="7533242at2759"/>
<keyword evidence="2" id="KW-1185">Reference proteome</keyword>
<evidence type="ECO:0000313" key="1">
    <source>
        <dbReference type="EMBL" id="GBP62526.1"/>
    </source>
</evidence>